<dbReference type="Proteomes" id="UP000240418">
    <property type="component" value="Unassembled WGS sequence"/>
</dbReference>
<organism evidence="2 3">
    <name type="scientific">Shimia abyssi</name>
    <dbReference type="NCBI Taxonomy" id="1662395"/>
    <lineage>
        <taxon>Bacteria</taxon>
        <taxon>Pseudomonadati</taxon>
        <taxon>Pseudomonadota</taxon>
        <taxon>Alphaproteobacteria</taxon>
        <taxon>Rhodobacterales</taxon>
        <taxon>Roseobacteraceae</taxon>
    </lineage>
</organism>
<protein>
    <submittedName>
        <fullName evidence="2">Putative membrane protein</fullName>
    </submittedName>
</protein>
<proteinExistence type="predicted"/>
<dbReference type="AlphaFoldDB" id="A0A2P8FB64"/>
<sequence>MVLMAFTLGTIPLYGLLGTVLLWGILPFILIVVGGLWWGLERSYRDGDILEELSLSDDILTLRHRPPKGDPKTWECNIYWARVEMHVTGGPVPHYVTLSGNGRTVEIGSFLSEDERKSLYGELTDFLKSHTTP</sequence>
<keyword evidence="1" id="KW-0472">Membrane</keyword>
<gene>
    <name evidence="2" type="ORF">CLV88_108140</name>
</gene>
<evidence type="ECO:0000256" key="1">
    <source>
        <dbReference type="SAM" id="Phobius"/>
    </source>
</evidence>
<dbReference type="InterPro" id="IPR019253">
    <property type="entry name" value="DUF2244_TM"/>
</dbReference>
<feature type="transmembrane region" description="Helical" evidence="1">
    <location>
        <begin position="20"/>
        <end position="40"/>
    </location>
</feature>
<keyword evidence="1" id="KW-1133">Transmembrane helix</keyword>
<evidence type="ECO:0000313" key="2">
    <source>
        <dbReference type="EMBL" id="PSL18961.1"/>
    </source>
</evidence>
<dbReference type="EMBL" id="PYGJ01000008">
    <property type="protein sequence ID" value="PSL18961.1"/>
    <property type="molecule type" value="Genomic_DNA"/>
</dbReference>
<comment type="caution">
    <text evidence="2">The sequence shown here is derived from an EMBL/GenBank/DDBJ whole genome shotgun (WGS) entry which is preliminary data.</text>
</comment>
<name>A0A2P8FB64_9RHOB</name>
<reference evidence="2 3" key="1">
    <citation type="submission" date="2018-03" db="EMBL/GenBank/DDBJ databases">
        <title>Genomic Encyclopedia of Archaeal and Bacterial Type Strains, Phase II (KMG-II): from individual species to whole genera.</title>
        <authorList>
            <person name="Goeker M."/>
        </authorList>
    </citation>
    <scope>NUCLEOTIDE SEQUENCE [LARGE SCALE GENOMIC DNA]</scope>
    <source>
        <strain evidence="2 3">DSM 100673</strain>
    </source>
</reference>
<keyword evidence="1" id="KW-0812">Transmembrane</keyword>
<accession>A0A2P8FB64</accession>
<keyword evidence="3" id="KW-1185">Reference proteome</keyword>
<evidence type="ECO:0000313" key="3">
    <source>
        <dbReference type="Proteomes" id="UP000240418"/>
    </source>
</evidence>
<dbReference type="Pfam" id="PF10003">
    <property type="entry name" value="DUF2244"/>
    <property type="match status" value="1"/>
</dbReference>